<dbReference type="Proteomes" id="UP000006729">
    <property type="component" value="Chromosome 6"/>
</dbReference>
<organism evidence="1 2">
    <name type="scientific">Populus trichocarpa</name>
    <name type="common">Western balsam poplar</name>
    <name type="synonym">Populus balsamifera subsp. trichocarpa</name>
    <dbReference type="NCBI Taxonomy" id="3694"/>
    <lineage>
        <taxon>Eukaryota</taxon>
        <taxon>Viridiplantae</taxon>
        <taxon>Streptophyta</taxon>
        <taxon>Embryophyta</taxon>
        <taxon>Tracheophyta</taxon>
        <taxon>Spermatophyta</taxon>
        <taxon>Magnoliopsida</taxon>
        <taxon>eudicotyledons</taxon>
        <taxon>Gunneridae</taxon>
        <taxon>Pentapetalae</taxon>
        <taxon>rosids</taxon>
        <taxon>fabids</taxon>
        <taxon>Malpighiales</taxon>
        <taxon>Salicaceae</taxon>
        <taxon>Saliceae</taxon>
        <taxon>Populus</taxon>
    </lineage>
</organism>
<reference evidence="1 2" key="1">
    <citation type="journal article" date="2006" name="Science">
        <title>The genome of black cottonwood, Populus trichocarpa (Torr. &amp; Gray).</title>
        <authorList>
            <person name="Tuskan G.A."/>
            <person name="Difazio S."/>
            <person name="Jansson S."/>
            <person name="Bohlmann J."/>
            <person name="Grigoriev I."/>
            <person name="Hellsten U."/>
            <person name="Putnam N."/>
            <person name="Ralph S."/>
            <person name="Rombauts S."/>
            <person name="Salamov A."/>
            <person name="Schein J."/>
            <person name="Sterck L."/>
            <person name="Aerts A."/>
            <person name="Bhalerao R.R."/>
            <person name="Bhalerao R.P."/>
            <person name="Blaudez D."/>
            <person name="Boerjan W."/>
            <person name="Brun A."/>
            <person name="Brunner A."/>
            <person name="Busov V."/>
            <person name="Campbell M."/>
            <person name="Carlson J."/>
            <person name="Chalot M."/>
            <person name="Chapman J."/>
            <person name="Chen G.L."/>
            <person name="Cooper D."/>
            <person name="Coutinho P.M."/>
            <person name="Couturier J."/>
            <person name="Covert S."/>
            <person name="Cronk Q."/>
            <person name="Cunningham R."/>
            <person name="Davis J."/>
            <person name="Degroeve S."/>
            <person name="Dejardin A."/>
            <person name="Depamphilis C."/>
            <person name="Detter J."/>
            <person name="Dirks B."/>
            <person name="Dubchak I."/>
            <person name="Duplessis S."/>
            <person name="Ehlting J."/>
            <person name="Ellis B."/>
            <person name="Gendler K."/>
            <person name="Goodstein D."/>
            <person name="Gribskov M."/>
            <person name="Grimwood J."/>
            <person name="Groover A."/>
            <person name="Gunter L."/>
            <person name="Hamberger B."/>
            <person name="Heinze B."/>
            <person name="Helariutta Y."/>
            <person name="Henrissat B."/>
            <person name="Holligan D."/>
            <person name="Holt R."/>
            <person name="Huang W."/>
            <person name="Islam-Faridi N."/>
            <person name="Jones S."/>
            <person name="Jones-Rhoades M."/>
            <person name="Jorgensen R."/>
            <person name="Joshi C."/>
            <person name="Kangasjarvi J."/>
            <person name="Karlsson J."/>
            <person name="Kelleher C."/>
            <person name="Kirkpatrick R."/>
            <person name="Kirst M."/>
            <person name="Kohler A."/>
            <person name="Kalluri U."/>
            <person name="Larimer F."/>
            <person name="Leebens-Mack J."/>
            <person name="Leple J.C."/>
            <person name="Locascio P."/>
            <person name="Lou Y."/>
            <person name="Lucas S."/>
            <person name="Martin F."/>
            <person name="Montanini B."/>
            <person name="Napoli C."/>
            <person name="Nelson D.R."/>
            <person name="Nelson C."/>
            <person name="Nieminen K."/>
            <person name="Nilsson O."/>
            <person name="Pereda V."/>
            <person name="Peter G."/>
            <person name="Philippe R."/>
            <person name="Pilate G."/>
            <person name="Poliakov A."/>
            <person name="Razumovskaya J."/>
            <person name="Richardson P."/>
            <person name="Rinaldi C."/>
            <person name="Ritland K."/>
            <person name="Rouze P."/>
            <person name="Ryaboy D."/>
            <person name="Schmutz J."/>
            <person name="Schrader J."/>
            <person name="Segerman B."/>
            <person name="Shin H."/>
            <person name="Siddiqui A."/>
            <person name="Sterky F."/>
            <person name="Terry A."/>
            <person name="Tsai C.J."/>
            <person name="Uberbacher E."/>
            <person name="Unneberg P."/>
            <person name="Vahala J."/>
            <person name="Wall K."/>
            <person name="Wessler S."/>
            <person name="Yang G."/>
            <person name="Yin T."/>
            <person name="Douglas C."/>
            <person name="Marra M."/>
            <person name="Sandberg G."/>
            <person name="Van de Peer Y."/>
            <person name="Rokhsar D."/>
        </authorList>
    </citation>
    <scope>NUCLEOTIDE SEQUENCE [LARGE SCALE GENOMIC DNA]</scope>
    <source>
        <strain evidence="2">cv. Nisqually</strain>
    </source>
</reference>
<comment type="caution">
    <text evidence="1">The sequence shown here is derived from an EMBL/GenBank/DDBJ whole genome shotgun (WGS) entry which is preliminary data.</text>
</comment>
<evidence type="ECO:0000313" key="2">
    <source>
        <dbReference type="Proteomes" id="UP000006729"/>
    </source>
</evidence>
<proteinExistence type="predicted"/>
<dbReference type="EMBL" id="CM009295">
    <property type="protein sequence ID" value="KAI9393575.1"/>
    <property type="molecule type" value="Genomic_DNA"/>
</dbReference>
<keyword evidence="2" id="KW-1185">Reference proteome</keyword>
<sequence length="398" mass="41206">MQATVFISFFILCIAVSSFGIGHSQKAFDVVHFGAVGNGQTDDSDAFTKAWGALCGASGGTPTLVIPPGRAFSLKPVKFEGPCKSNSVHIQVAGNIVAPSTVAGWGGCGILFWLCFSNVNGLVLDGSGHIDGRGSQWWNHALLFNNNNNLKLSGLNVVNSPRSHVNLNDCKGVSISGLKITAPGNSPNTDGIDVSSSSHVSIVDSTIGTGDDCIAIKGGCSNINITGINCGPGHGISIGSLGENGATEQVEEVHVRNCNFTGTENGARIKTVPGGSGYVRRITFEQITLNAAGSPIIIDQHYCDGKKEGCPDQPKAVAVSDVTFTGVRGTSSDEQVITLDCAAIGCNNIRMVQVAITSSVAGKRRTAFCSNAHGTSVSTAPAVPCLSGRAFARKFLTH</sequence>
<protein>
    <submittedName>
        <fullName evidence="1">Uncharacterized protein</fullName>
    </submittedName>
</protein>
<gene>
    <name evidence="1" type="ORF">POPTR_006G252900v4</name>
</gene>
<accession>A0ACC0SWL4</accession>
<name>A0ACC0SWL4_POPTR</name>
<evidence type="ECO:0000313" key="1">
    <source>
        <dbReference type="EMBL" id="KAI9393575.1"/>
    </source>
</evidence>